<dbReference type="Pfam" id="PF07247">
    <property type="entry name" value="AATase"/>
    <property type="match status" value="1"/>
</dbReference>
<name>A0AAD6FZD0_9EURO</name>
<accession>A0AAD6FZD0</accession>
<sequence>MIDRYQREHSLVSRFGMQANIITAATYTNTQSRSSTLSRELMYKALHQMAPNYPELGVTNFCRPSETKSGHHRCWSVFLKEINLDDHVKFIDISAEEEATGLTPIIAEYHGLWFEPSKRPPWQLVVVNGKHVLFIYDHYITDGRGGTYILESILDALNSPKNDLVSSSTVNFTTDVKGFPELDPIQRAPAPLSLFYAILGYLRFLVLLLLYRQKDLFFHDMTYHHRKLDWYDPQKEDNLVKTRIRSLRLDASTTRRFLQACRSHQTSFTSLLHTLIKVTLAADFYPKAKFSHSGTVVDIRSFLKPHDREKTVENAASIVSSYDWLPKFHQAGEQTALKKDAGFEADLLWELARKHRAHVLHDLHHKKSFLTAWQSIELLGEDEEDYITGFIPGLKLVGRNSFSVSNLGAFRPSVLVGQDGGNGDWTISNMEFSAGAFKNGYSSDLVFNVAGVQDGPTTIHVCHEEGSFNDNFLDSLLDRIKMRIDAII</sequence>
<evidence type="ECO:0000256" key="1">
    <source>
        <dbReference type="SAM" id="Phobius"/>
    </source>
</evidence>
<proteinExistence type="predicted"/>
<dbReference type="EMBL" id="JAPVEA010000008">
    <property type="protein sequence ID" value="KAJ5439783.1"/>
    <property type="molecule type" value="Genomic_DNA"/>
</dbReference>
<dbReference type="Proteomes" id="UP001213681">
    <property type="component" value="Unassembled WGS sequence"/>
</dbReference>
<dbReference type="AlphaFoldDB" id="A0AAD6FZD0"/>
<dbReference type="PANTHER" id="PTHR28037:SF1">
    <property type="entry name" value="ALCOHOL O-ACETYLTRANSFERASE 1-RELATED"/>
    <property type="match status" value="1"/>
</dbReference>
<dbReference type="GeneID" id="81604406"/>
<organism evidence="2 3">
    <name type="scientific">Penicillium daleae</name>
    <dbReference type="NCBI Taxonomy" id="63821"/>
    <lineage>
        <taxon>Eukaryota</taxon>
        <taxon>Fungi</taxon>
        <taxon>Dikarya</taxon>
        <taxon>Ascomycota</taxon>
        <taxon>Pezizomycotina</taxon>
        <taxon>Eurotiomycetes</taxon>
        <taxon>Eurotiomycetidae</taxon>
        <taxon>Eurotiales</taxon>
        <taxon>Aspergillaceae</taxon>
        <taxon>Penicillium</taxon>
    </lineage>
</organism>
<dbReference type="PANTHER" id="PTHR28037">
    <property type="entry name" value="ALCOHOL O-ACETYLTRANSFERASE 1-RELATED"/>
    <property type="match status" value="1"/>
</dbReference>
<dbReference type="SUPFAM" id="SSF52777">
    <property type="entry name" value="CoA-dependent acyltransferases"/>
    <property type="match status" value="1"/>
</dbReference>
<dbReference type="GO" id="GO:0008080">
    <property type="term" value="F:N-acetyltransferase activity"/>
    <property type="evidence" value="ECO:0007669"/>
    <property type="project" value="TreeGrafter"/>
</dbReference>
<comment type="caution">
    <text evidence="2">The sequence shown here is derived from an EMBL/GenBank/DDBJ whole genome shotgun (WGS) entry which is preliminary data.</text>
</comment>
<reference evidence="2" key="2">
    <citation type="journal article" date="2023" name="IMA Fungus">
        <title>Comparative genomic study of the Penicillium genus elucidates a diverse pangenome and 15 lateral gene transfer events.</title>
        <authorList>
            <person name="Petersen C."/>
            <person name="Sorensen T."/>
            <person name="Nielsen M.R."/>
            <person name="Sondergaard T.E."/>
            <person name="Sorensen J.L."/>
            <person name="Fitzpatrick D.A."/>
            <person name="Frisvad J.C."/>
            <person name="Nielsen K.L."/>
        </authorList>
    </citation>
    <scope>NUCLEOTIDE SEQUENCE</scope>
    <source>
        <strain evidence="2">IBT 16125</strain>
    </source>
</reference>
<keyword evidence="1" id="KW-1133">Transmembrane helix</keyword>
<dbReference type="RefSeq" id="XP_056763012.1">
    <property type="nucleotide sequence ID" value="XM_056914163.1"/>
</dbReference>
<evidence type="ECO:0000313" key="2">
    <source>
        <dbReference type="EMBL" id="KAJ5439783.1"/>
    </source>
</evidence>
<keyword evidence="1" id="KW-0812">Transmembrane</keyword>
<evidence type="ECO:0000313" key="3">
    <source>
        <dbReference type="Proteomes" id="UP001213681"/>
    </source>
</evidence>
<protein>
    <recommendedName>
        <fullName evidence="4">Alcohol acetyltransferase</fullName>
    </recommendedName>
</protein>
<gene>
    <name evidence="2" type="ORF">N7458_010781</name>
</gene>
<dbReference type="InterPro" id="IPR010828">
    <property type="entry name" value="Atf2/Sli1-like"/>
</dbReference>
<evidence type="ECO:0008006" key="4">
    <source>
        <dbReference type="Google" id="ProtNLM"/>
    </source>
</evidence>
<reference evidence="2" key="1">
    <citation type="submission" date="2022-12" db="EMBL/GenBank/DDBJ databases">
        <authorList>
            <person name="Petersen C."/>
        </authorList>
    </citation>
    <scope>NUCLEOTIDE SEQUENCE</scope>
    <source>
        <strain evidence="2">IBT 16125</strain>
    </source>
</reference>
<feature type="transmembrane region" description="Helical" evidence="1">
    <location>
        <begin position="194"/>
        <end position="211"/>
    </location>
</feature>
<keyword evidence="1" id="KW-0472">Membrane</keyword>
<dbReference type="InterPro" id="IPR052058">
    <property type="entry name" value="Alcohol_O-acetyltransferase"/>
</dbReference>
<keyword evidence="3" id="KW-1185">Reference proteome</keyword>